<reference evidence="1" key="1">
    <citation type="submission" date="2020-04" db="EMBL/GenBank/DDBJ databases">
        <authorList>
            <person name="Alioto T."/>
            <person name="Alioto T."/>
            <person name="Gomez Garrido J."/>
        </authorList>
    </citation>
    <scope>NUCLEOTIDE SEQUENCE</scope>
    <source>
        <strain evidence="1">A484AB</strain>
    </source>
</reference>
<organism evidence="1 2">
    <name type="scientific">Paramuricea clavata</name>
    <name type="common">Red gorgonian</name>
    <name type="synonym">Violescent sea-whip</name>
    <dbReference type="NCBI Taxonomy" id="317549"/>
    <lineage>
        <taxon>Eukaryota</taxon>
        <taxon>Metazoa</taxon>
        <taxon>Cnidaria</taxon>
        <taxon>Anthozoa</taxon>
        <taxon>Octocorallia</taxon>
        <taxon>Malacalcyonacea</taxon>
        <taxon>Plexauridae</taxon>
        <taxon>Paramuricea</taxon>
    </lineage>
</organism>
<gene>
    <name evidence="1" type="ORF">PACLA_8A023187</name>
</gene>
<name>A0A6S7HQ82_PARCT</name>
<dbReference type="EMBL" id="CACRXK020005361">
    <property type="protein sequence ID" value="CAB4005943.1"/>
    <property type="molecule type" value="Genomic_DNA"/>
</dbReference>
<keyword evidence="2" id="KW-1185">Reference proteome</keyword>
<accession>A0A6S7HQ82</accession>
<dbReference type="AlphaFoldDB" id="A0A6S7HQ82"/>
<sequence length="814" mass="92806">MPFVVVQIRAGTQVLKPWIGVRVPDNSSLNDVYNDLVAGILDQGEPIDDNSAVQLNNVHVHVGKSKKDLTRVDSQCTVAEVVGTLGNFIEFTHDANINRTEPLQCTNAFHILTAAARTLTCVPSNVVVHNQKDKLKNDIVSWLKKNGVGWSLQYVETLGNKFLNTLADVMWYIDGNHVTLSSRSCAVPDSFAHFQGYNTPEKRKRKRIAAENLKQAELLAYSGTLFELATNSFMKSDAWKCLYNAILRLATNLRKYADFLKKSSVNMAIHHNKILKGADETDRVQLLRSTAVIKPTFQARYKQLHTAIAHADKYEVICANDYSPVEPTKKYSFFKELQVPVKCVLFTYTGAREHLSFIWKVPLEGDEAPEYLERNNKNIAEIKNLPHYHTRAMRREFVHSFGQVTNSKPALLREAYRRLTGDRSAASSLTEAEVDARVAEMLELEDPDLICDLRVNNAGRPQEYIVFLEKCQQYIERQVETAVDDRRHDPTTSDGDVVTHLATAMNTRHLYDSVVKDCGDGIPTPSIQWYQKEFAVKFREYCSYISCDDKHTIKVGEPGFPVASAERGKQVLVDMNTKFQVGDHDFTKFKLIPSVRLDIAIPEDIQGSFYRVRTPPYHSWKNPAERIMSILNCALQSVGLMRTSTDKEELLKKCGNTTEIRKLAEDNVSVKESIQDSLQAPMSMLEGLIMNLKLKEDQFSIFQASKSDDMENLWANILKIDPTMTRQCTTKKSIEKKQLFNKFLETHCRIRHYMFSIKKMCQPTEKPWYAAGFEDICFFCGVEDDLNTNPESYPLCEECKKTRKPEKRSSRKKV</sequence>
<proteinExistence type="predicted"/>
<evidence type="ECO:0000313" key="1">
    <source>
        <dbReference type="EMBL" id="CAB4005943.1"/>
    </source>
</evidence>
<comment type="caution">
    <text evidence="1">The sequence shown here is derived from an EMBL/GenBank/DDBJ whole genome shotgun (WGS) entry which is preliminary data.</text>
</comment>
<evidence type="ECO:0000313" key="2">
    <source>
        <dbReference type="Proteomes" id="UP001152795"/>
    </source>
</evidence>
<protein>
    <submittedName>
        <fullName evidence="1">Uncharacterized protein</fullName>
    </submittedName>
</protein>
<dbReference type="OrthoDB" id="10003658at2759"/>
<dbReference type="Proteomes" id="UP001152795">
    <property type="component" value="Unassembled WGS sequence"/>
</dbReference>